<sequence length="59" mass="7150">MQKSNGCSKKNAQKFDIFYDKLSLLEFRRFDYSTFLQHDGLQQVHEEKSLPFFQKIFNK</sequence>
<dbReference type="AlphaFoldDB" id="A0A3M7RE91"/>
<comment type="caution">
    <text evidence="1">The sequence shown here is derived from an EMBL/GenBank/DDBJ whole genome shotgun (WGS) entry which is preliminary data.</text>
</comment>
<organism evidence="1 2">
    <name type="scientific">Brachionus plicatilis</name>
    <name type="common">Marine rotifer</name>
    <name type="synonym">Brachionus muelleri</name>
    <dbReference type="NCBI Taxonomy" id="10195"/>
    <lineage>
        <taxon>Eukaryota</taxon>
        <taxon>Metazoa</taxon>
        <taxon>Spiralia</taxon>
        <taxon>Gnathifera</taxon>
        <taxon>Rotifera</taxon>
        <taxon>Eurotatoria</taxon>
        <taxon>Monogononta</taxon>
        <taxon>Pseudotrocha</taxon>
        <taxon>Ploima</taxon>
        <taxon>Brachionidae</taxon>
        <taxon>Brachionus</taxon>
    </lineage>
</organism>
<protein>
    <submittedName>
        <fullName evidence="1">Uncharacterized protein</fullName>
    </submittedName>
</protein>
<gene>
    <name evidence="1" type="ORF">BpHYR1_012212</name>
</gene>
<keyword evidence="2" id="KW-1185">Reference proteome</keyword>
<proteinExistence type="predicted"/>
<dbReference type="EMBL" id="REGN01003564">
    <property type="protein sequence ID" value="RNA21922.1"/>
    <property type="molecule type" value="Genomic_DNA"/>
</dbReference>
<evidence type="ECO:0000313" key="2">
    <source>
        <dbReference type="Proteomes" id="UP000276133"/>
    </source>
</evidence>
<evidence type="ECO:0000313" key="1">
    <source>
        <dbReference type="EMBL" id="RNA21922.1"/>
    </source>
</evidence>
<accession>A0A3M7RE91</accession>
<reference evidence="1 2" key="1">
    <citation type="journal article" date="2018" name="Sci. Rep.">
        <title>Genomic signatures of local adaptation to the degree of environmental predictability in rotifers.</title>
        <authorList>
            <person name="Franch-Gras L."/>
            <person name="Hahn C."/>
            <person name="Garcia-Roger E.M."/>
            <person name="Carmona M.J."/>
            <person name="Serra M."/>
            <person name="Gomez A."/>
        </authorList>
    </citation>
    <scope>NUCLEOTIDE SEQUENCE [LARGE SCALE GENOMIC DNA]</scope>
    <source>
        <strain evidence="1">HYR1</strain>
    </source>
</reference>
<dbReference type="Proteomes" id="UP000276133">
    <property type="component" value="Unassembled WGS sequence"/>
</dbReference>
<name>A0A3M7RE91_BRAPC</name>